<dbReference type="RefSeq" id="XP_009225205.1">
    <property type="nucleotide sequence ID" value="XM_009226941.1"/>
</dbReference>
<keyword evidence="3" id="KW-1185">Reference proteome</keyword>
<dbReference type="GeneID" id="20349555"/>
<reference evidence="2" key="5">
    <citation type="submission" date="2018-04" db="UniProtKB">
        <authorList>
            <consortium name="EnsemblFungi"/>
        </authorList>
    </citation>
    <scope>IDENTIFICATION</scope>
    <source>
        <strain evidence="2">R3-111a-1</strain>
    </source>
</reference>
<evidence type="ECO:0000313" key="1">
    <source>
        <dbReference type="EMBL" id="EJT72231.1"/>
    </source>
</evidence>
<organism evidence="1">
    <name type="scientific">Gaeumannomyces tritici (strain R3-111a-1)</name>
    <name type="common">Wheat and barley take-all root rot fungus</name>
    <name type="synonym">Gaeumannomyces graminis var. tritici</name>
    <dbReference type="NCBI Taxonomy" id="644352"/>
    <lineage>
        <taxon>Eukaryota</taxon>
        <taxon>Fungi</taxon>
        <taxon>Dikarya</taxon>
        <taxon>Ascomycota</taxon>
        <taxon>Pezizomycotina</taxon>
        <taxon>Sordariomycetes</taxon>
        <taxon>Sordariomycetidae</taxon>
        <taxon>Magnaporthales</taxon>
        <taxon>Magnaporthaceae</taxon>
        <taxon>Gaeumannomyces</taxon>
    </lineage>
</organism>
<dbReference type="Proteomes" id="UP000006039">
    <property type="component" value="Unassembled WGS sequence"/>
</dbReference>
<dbReference type="eggNOG" id="ENOG502RMUC">
    <property type="taxonomic scope" value="Eukaryota"/>
</dbReference>
<dbReference type="OrthoDB" id="4500473at2759"/>
<dbReference type="HOGENOM" id="CLU_057547_1_0_1"/>
<name>J3P6F7_GAET3</name>
<evidence type="ECO:0000313" key="3">
    <source>
        <dbReference type="Proteomes" id="UP000006039"/>
    </source>
</evidence>
<reference evidence="3" key="1">
    <citation type="submission" date="2010-07" db="EMBL/GenBank/DDBJ databases">
        <title>The genome sequence of Gaeumannomyces graminis var. tritici strain R3-111a-1.</title>
        <authorList>
            <consortium name="The Broad Institute Genome Sequencing Platform"/>
            <person name="Ma L.-J."/>
            <person name="Dead R."/>
            <person name="Young S."/>
            <person name="Zeng Q."/>
            <person name="Koehrsen M."/>
            <person name="Alvarado L."/>
            <person name="Berlin A."/>
            <person name="Chapman S.B."/>
            <person name="Chen Z."/>
            <person name="Freedman E."/>
            <person name="Gellesch M."/>
            <person name="Goldberg J."/>
            <person name="Griggs A."/>
            <person name="Gujja S."/>
            <person name="Heilman E.R."/>
            <person name="Heiman D."/>
            <person name="Hepburn T."/>
            <person name="Howarth C."/>
            <person name="Jen D."/>
            <person name="Larson L."/>
            <person name="Mehta T."/>
            <person name="Neiman D."/>
            <person name="Pearson M."/>
            <person name="Roberts A."/>
            <person name="Saif S."/>
            <person name="Shea T."/>
            <person name="Shenoy N."/>
            <person name="Sisk P."/>
            <person name="Stolte C."/>
            <person name="Sykes S."/>
            <person name="Walk T."/>
            <person name="White J."/>
            <person name="Yandava C."/>
            <person name="Haas B."/>
            <person name="Nusbaum C."/>
            <person name="Birren B."/>
        </authorList>
    </citation>
    <scope>NUCLEOTIDE SEQUENCE [LARGE SCALE GENOMIC DNA]</scope>
    <source>
        <strain evidence="3">R3-111a-1</strain>
    </source>
</reference>
<protein>
    <submittedName>
        <fullName evidence="1 2">Uncharacterized protein</fullName>
    </submittedName>
</protein>
<sequence>MATTFSSKPSFHLCPDFSIDPPPGGHLRLGSVLQNLQLDSMLSPLDGGEAPPVSDSLVFPKDKSASEKEGFTCSLNHLRHVKGGIWAKIFGWAGLGPSFSALRDRKNDETITVQKLYVRYFNPTLEYMKTALETDSVAMYVQRSNFKRPVWMITGLMWAEGASLSKVRAAKTQLKSEIATSGTAGLQLSYGSEDGLASRFDGSTPFVLGIRARKIWWDKRGVRQDKLDVVGATLGEDVETGEGPLKGLKYRDDETLGYETVVEDDTLVEGEFVIWLSPTSASP</sequence>
<accession>J3P6F7</accession>
<dbReference type="EMBL" id="GL385399">
    <property type="protein sequence ID" value="EJT72231.1"/>
    <property type="molecule type" value="Genomic_DNA"/>
</dbReference>
<reference evidence="2" key="4">
    <citation type="journal article" date="2015" name="G3 (Bethesda)">
        <title>Genome sequences of three phytopathogenic species of the Magnaporthaceae family of fungi.</title>
        <authorList>
            <person name="Okagaki L.H."/>
            <person name="Nunes C.C."/>
            <person name="Sailsbery J."/>
            <person name="Clay B."/>
            <person name="Brown D."/>
            <person name="John T."/>
            <person name="Oh Y."/>
            <person name="Young N."/>
            <person name="Fitzgerald M."/>
            <person name="Haas B.J."/>
            <person name="Zeng Q."/>
            <person name="Young S."/>
            <person name="Adiconis X."/>
            <person name="Fan L."/>
            <person name="Levin J.Z."/>
            <person name="Mitchell T.K."/>
            <person name="Okubara P.A."/>
            <person name="Farman M.L."/>
            <person name="Kohn L.M."/>
            <person name="Birren B."/>
            <person name="Ma L.-J."/>
            <person name="Dean R.A."/>
        </authorList>
    </citation>
    <scope>NUCLEOTIDE SEQUENCE</scope>
    <source>
        <strain evidence="2">R3-111a-1</strain>
    </source>
</reference>
<reference evidence="1" key="2">
    <citation type="submission" date="2010-07" db="EMBL/GenBank/DDBJ databases">
        <authorList>
            <consortium name="The Broad Institute Genome Sequencing Platform"/>
            <consortium name="Broad Institute Genome Sequencing Center for Infectious Disease"/>
            <person name="Ma L.-J."/>
            <person name="Dead R."/>
            <person name="Young S."/>
            <person name="Zeng Q."/>
            <person name="Koehrsen M."/>
            <person name="Alvarado L."/>
            <person name="Berlin A."/>
            <person name="Chapman S.B."/>
            <person name="Chen Z."/>
            <person name="Freedman E."/>
            <person name="Gellesch M."/>
            <person name="Goldberg J."/>
            <person name="Griggs A."/>
            <person name="Gujja S."/>
            <person name="Heilman E.R."/>
            <person name="Heiman D."/>
            <person name="Hepburn T."/>
            <person name="Howarth C."/>
            <person name="Jen D."/>
            <person name="Larson L."/>
            <person name="Mehta T."/>
            <person name="Neiman D."/>
            <person name="Pearson M."/>
            <person name="Roberts A."/>
            <person name="Saif S."/>
            <person name="Shea T."/>
            <person name="Shenoy N."/>
            <person name="Sisk P."/>
            <person name="Stolte C."/>
            <person name="Sykes S."/>
            <person name="Walk T."/>
            <person name="White J."/>
            <person name="Yandava C."/>
            <person name="Haas B."/>
            <person name="Nusbaum C."/>
            <person name="Birren B."/>
        </authorList>
    </citation>
    <scope>NUCLEOTIDE SEQUENCE</scope>
    <source>
        <strain evidence="1">R3-111a-1</strain>
    </source>
</reference>
<reference evidence="1" key="3">
    <citation type="submission" date="2010-09" db="EMBL/GenBank/DDBJ databases">
        <title>Annotation of Gaeumannomyces graminis var. tritici R3-111a-1.</title>
        <authorList>
            <consortium name="The Broad Institute Genome Sequencing Platform"/>
            <person name="Ma L.-J."/>
            <person name="Dead R."/>
            <person name="Young S.K."/>
            <person name="Zeng Q."/>
            <person name="Gargeya S."/>
            <person name="Fitzgerald M."/>
            <person name="Haas B."/>
            <person name="Abouelleil A."/>
            <person name="Alvarado L."/>
            <person name="Arachchi H.M."/>
            <person name="Berlin A."/>
            <person name="Brown A."/>
            <person name="Chapman S.B."/>
            <person name="Chen Z."/>
            <person name="Dunbar C."/>
            <person name="Freedman E."/>
            <person name="Gearin G."/>
            <person name="Gellesch M."/>
            <person name="Goldberg J."/>
            <person name="Griggs A."/>
            <person name="Gujja S."/>
            <person name="Heiman D."/>
            <person name="Howarth C."/>
            <person name="Larson L."/>
            <person name="Lui A."/>
            <person name="MacDonald P.J.P."/>
            <person name="Mehta T."/>
            <person name="Montmayeur A."/>
            <person name="Murphy C."/>
            <person name="Neiman D."/>
            <person name="Pearson M."/>
            <person name="Priest M."/>
            <person name="Roberts A."/>
            <person name="Saif S."/>
            <person name="Shea T."/>
            <person name="Shenoy N."/>
            <person name="Sisk P."/>
            <person name="Stolte C."/>
            <person name="Sykes S."/>
            <person name="Yandava C."/>
            <person name="Wortman J."/>
            <person name="Nusbaum C."/>
            <person name="Birren B."/>
        </authorList>
    </citation>
    <scope>NUCLEOTIDE SEQUENCE</scope>
    <source>
        <strain evidence="1">R3-111a-1</strain>
    </source>
</reference>
<dbReference type="VEuPathDB" id="FungiDB:GGTG_09097"/>
<gene>
    <name evidence="2" type="primary">20349555</name>
    <name evidence="1" type="ORF">GGTG_09097</name>
</gene>
<dbReference type="EnsemblFungi" id="EJT72231">
    <property type="protein sequence ID" value="EJT72231"/>
    <property type="gene ID" value="GGTG_09097"/>
</dbReference>
<dbReference type="AlphaFoldDB" id="J3P6F7"/>
<evidence type="ECO:0000313" key="2">
    <source>
        <dbReference type="EnsemblFungi" id="EJT72231"/>
    </source>
</evidence>
<dbReference type="STRING" id="644352.J3P6F7"/>
<proteinExistence type="predicted"/>